<dbReference type="GO" id="GO:0016620">
    <property type="term" value="F:oxidoreductase activity, acting on the aldehyde or oxo group of donors, NAD or NADP as acceptor"/>
    <property type="evidence" value="ECO:0007669"/>
    <property type="project" value="InterPro"/>
</dbReference>
<dbReference type="Gene3D" id="3.40.309.10">
    <property type="entry name" value="Aldehyde Dehydrogenase, Chain A, domain 2"/>
    <property type="match status" value="2"/>
</dbReference>
<dbReference type="InterPro" id="IPR016161">
    <property type="entry name" value="Ald_DH/histidinol_DH"/>
</dbReference>
<evidence type="ECO:0000259" key="1">
    <source>
        <dbReference type="Pfam" id="PF00171"/>
    </source>
</evidence>
<dbReference type="EMBL" id="CAJHUB010000788">
    <property type="protein sequence ID" value="CAD7693837.1"/>
    <property type="molecule type" value="Genomic_DNA"/>
</dbReference>
<gene>
    <name evidence="2" type="ORF">NYPRO_LOCUS26629</name>
</gene>
<dbReference type="Gene3D" id="3.40.605.10">
    <property type="entry name" value="Aldehyde Dehydrogenase, Chain A, domain 1"/>
    <property type="match status" value="1"/>
</dbReference>
<keyword evidence="3" id="KW-1185">Reference proteome</keyword>
<evidence type="ECO:0000313" key="3">
    <source>
        <dbReference type="Proteomes" id="UP000645828"/>
    </source>
</evidence>
<sequence length="357" mass="39815">MDASNMSRLQSSLADLIEWDRTYLAALEKLDNRKPYVFYLVDLDMVLKCLHYYPKVEQTLLTALYVGNLIKETGFPPPMVNIIPELHPIDGTTIISHEDVDKVAFTGSTEVGHLVQGAVNNLKRVTLQPHFALFLNKGQYCCAGSQTFVQKDIYTEFVEQSITSARSCFKKILGYIISGKEEGAKLLCGGGMAADHGYFVQPTMFRDVQDSMTITKEILGPVIQILKFKTIQEVIERANNSNFGLAAAIFTKDLDKANYLSQALWASTVWVNCYDVLRLCHHSVATRYPELPEAGRVWAAGIYLSENHHGQNASELLKNCASSLTHPATEVKDISKTKKNDPCTLKISNGKFSHKNS</sequence>
<dbReference type="InterPro" id="IPR016163">
    <property type="entry name" value="Ald_DH_C"/>
</dbReference>
<protein>
    <submittedName>
        <fullName evidence="2">(raccoon dog) hypothetical protein</fullName>
    </submittedName>
</protein>
<dbReference type="AlphaFoldDB" id="A0A811ZYW3"/>
<name>A0A811ZYW3_NYCPR</name>
<organism evidence="2 3">
    <name type="scientific">Nyctereutes procyonoides</name>
    <name type="common">Raccoon dog</name>
    <name type="synonym">Canis procyonoides</name>
    <dbReference type="NCBI Taxonomy" id="34880"/>
    <lineage>
        <taxon>Eukaryota</taxon>
        <taxon>Metazoa</taxon>
        <taxon>Chordata</taxon>
        <taxon>Craniata</taxon>
        <taxon>Vertebrata</taxon>
        <taxon>Euteleostomi</taxon>
        <taxon>Mammalia</taxon>
        <taxon>Eutheria</taxon>
        <taxon>Laurasiatheria</taxon>
        <taxon>Carnivora</taxon>
        <taxon>Caniformia</taxon>
        <taxon>Canidae</taxon>
        <taxon>Nyctereutes</taxon>
    </lineage>
</organism>
<accession>A0A811ZYW3</accession>
<dbReference type="Pfam" id="PF00171">
    <property type="entry name" value="Aldedh"/>
    <property type="match status" value="2"/>
</dbReference>
<dbReference type="Proteomes" id="UP000645828">
    <property type="component" value="Unassembled WGS sequence"/>
</dbReference>
<dbReference type="PANTHER" id="PTHR11699">
    <property type="entry name" value="ALDEHYDE DEHYDROGENASE-RELATED"/>
    <property type="match status" value="1"/>
</dbReference>
<proteinExistence type="predicted"/>
<evidence type="ECO:0000313" key="2">
    <source>
        <dbReference type="EMBL" id="CAD7693837.1"/>
    </source>
</evidence>
<comment type="caution">
    <text evidence="2">The sequence shown here is derived from an EMBL/GenBank/DDBJ whole genome shotgun (WGS) entry which is preliminary data.</text>
</comment>
<dbReference type="InterPro" id="IPR016162">
    <property type="entry name" value="Ald_DH_N"/>
</dbReference>
<feature type="domain" description="Aldehyde dehydrogenase" evidence="1">
    <location>
        <begin position="57"/>
        <end position="127"/>
    </location>
</feature>
<reference evidence="2" key="1">
    <citation type="submission" date="2020-12" db="EMBL/GenBank/DDBJ databases">
        <authorList>
            <consortium name="Molecular Ecology Group"/>
        </authorList>
    </citation>
    <scope>NUCLEOTIDE SEQUENCE</scope>
    <source>
        <strain evidence="2">TBG_1078</strain>
    </source>
</reference>
<dbReference type="SUPFAM" id="SSF53720">
    <property type="entry name" value="ALDH-like"/>
    <property type="match status" value="1"/>
</dbReference>
<feature type="domain" description="Aldehyde dehydrogenase" evidence="1">
    <location>
        <begin position="168"/>
        <end position="278"/>
    </location>
</feature>
<dbReference type="InterPro" id="IPR015590">
    <property type="entry name" value="Aldehyde_DH_dom"/>
</dbReference>